<comment type="caution">
    <text evidence="1">The sequence shown here is derived from an EMBL/GenBank/DDBJ whole genome shotgun (WGS) entry which is preliminary data.</text>
</comment>
<gene>
    <name evidence="1" type="ORF">SLS56_003128</name>
</gene>
<dbReference type="Pfam" id="PF11913">
    <property type="entry name" value="DUF3431"/>
    <property type="match status" value="1"/>
</dbReference>
<name>A0ABR3T0J2_9PEZI</name>
<reference evidence="1 2" key="1">
    <citation type="submission" date="2024-02" db="EMBL/GenBank/DDBJ databases">
        <title>De novo assembly and annotation of 12 fungi associated with fruit tree decline syndrome in Ontario, Canada.</title>
        <authorList>
            <person name="Sulman M."/>
            <person name="Ellouze W."/>
            <person name="Ilyukhin E."/>
        </authorList>
    </citation>
    <scope>NUCLEOTIDE SEQUENCE [LARGE SCALE GENOMIC DNA]</scope>
    <source>
        <strain evidence="1 2">M1-105</strain>
    </source>
</reference>
<proteinExistence type="predicted"/>
<protein>
    <submittedName>
        <fullName evidence="1">Uncharacterized protein</fullName>
    </submittedName>
</protein>
<evidence type="ECO:0000313" key="1">
    <source>
        <dbReference type="EMBL" id="KAL1633057.1"/>
    </source>
</evidence>
<dbReference type="PANTHER" id="PTHR37490:SF2">
    <property type="match status" value="1"/>
</dbReference>
<dbReference type="Proteomes" id="UP001521116">
    <property type="component" value="Unassembled WGS sequence"/>
</dbReference>
<organism evidence="1 2">
    <name type="scientific">Neofusicoccum ribis</name>
    <dbReference type="NCBI Taxonomy" id="45134"/>
    <lineage>
        <taxon>Eukaryota</taxon>
        <taxon>Fungi</taxon>
        <taxon>Dikarya</taxon>
        <taxon>Ascomycota</taxon>
        <taxon>Pezizomycotina</taxon>
        <taxon>Dothideomycetes</taxon>
        <taxon>Dothideomycetes incertae sedis</taxon>
        <taxon>Botryosphaeriales</taxon>
        <taxon>Botryosphaeriaceae</taxon>
        <taxon>Neofusicoccum</taxon>
    </lineage>
</organism>
<keyword evidence="2" id="KW-1185">Reference proteome</keyword>
<sequence>MSPEPGDDKQTEPTNWKLGAVVAASHRGADLSWMDRIADNWTPIPYRADAWFPPAHLRLPANKGHEAMAYLTFIIENHADFPPYAVFTHGHLDAWHQEADTVALVRALQLPALDAQGYVSLRCDWYPSCPAEIRPLTHDAVVWGPGVNRNETEDAIVQAWGRLFPGTQVPETLASQCCAQFAVTREAVLRRSVDEYERMREWLLETRLPDDVSGRVFEKVWAYIFTNETVQ</sequence>
<evidence type="ECO:0000313" key="2">
    <source>
        <dbReference type="Proteomes" id="UP001521116"/>
    </source>
</evidence>
<dbReference type="EMBL" id="JAJVDC020000024">
    <property type="protein sequence ID" value="KAL1633057.1"/>
    <property type="molecule type" value="Genomic_DNA"/>
</dbReference>
<accession>A0ABR3T0J2</accession>
<dbReference type="InterPro" id="IPR021838">
    <property type="entry name" value="DUF3431"/>
</dbReference>
<dbReference type="PANTHER" id="PTHR37490">
    <property type="entry name" value="EXPRESSED PROTEIN"/>
    <property type="match status" value="1"/>
</dbReference>